<feature type="transmembrane region" description="Helical" evidence="1">
    <location>
        <begin position="6"/>
        <end position="30"/>
    </location>
</feature>
<dbReference type="InterPro" id="IPR017560">
    <property type="entry name" value="Cyt_c_biogenesis_CcmI"/>
</dbReference>
<dbReference type="KEGG" id="lck:HN018_04910"/>
<dbReference type="Proteomes" id="UP000500767">
    <property type="component" value="Chromosome"/>
</dbReference>
<dbReference type="RefSeq" id="WP_171834461.1">
    <property type="nucleotide sequence ID" value="NZ_CP053708.1"/>
</dbReference>
<keyword evidence="3" id="KW-1185">Reference proteome</keyword>
<dbReference type="AlphaFoldDB" id="A0A6M8HMB0"/>
<proteinExistence type="predicted"/>
<dbReference type="EMBL" id="CP053708">
    <property type="protein sequence ID" value="QKE89467.1"/>
    <property type="molecule type" value="Genomic_DNA"/>
</dbReference>
<evidence type="ECO:0000313" key="2">
    <source>
        <dbReference type="EMBL" id="QKE89467.1"/>
    </source>
</evidence>
<protein>
    <submittedName>
        <fullName evidence="2">C-type cytochrome biogenesis protein CcmI</fullName>
    </submittedName>
</protein>
<name>A0A6M8HMB0_9PROT</name>
<evidence type="ECO:0000313" key="3">
    <source>
        <dbReference type="Proteomes" id="UP000500767"/>
    </source>
</evidence>
<sequence length="247" mass="26520">MTGQATLWIEILLLCLLVLVPAGRAAIMAARGKSIPRTRREPALALHRAQLRELERDRDGGLIAPSEHDGARLEVERRLLRAAATPDAPLPVLGRNRSWLVLAIIPPVALLLYLSGGRPDLPAQPIGQRMAQAETSEQEDASLIDTLRQGLAKMNPAAPQARQGYILLGQAEASRGNWGAAAAAWRVAIAHGFDPTVAMQAAEAQSRADGAVGPETAALFRRALDAAPADAPWRQLAEQRLAQSEHH</sequence>
<accession>A0A6M8HMB0</accession>
<reference evidence="2 3" key="1">
    <citation type="journal article" date="2014" name="World J. Microbiol. Biotechnol.">
        <title>Biodiversity and physiological characteristics of Antarctic and Arctic lichens-associated bacteria.</title>
        <authorList>
            <person name="Lee Y.M."/>
            <person name="Kim E.H."/>
            <person name="Lee H.K."/>
            <person name="Hong S.G."/>
        </authorList>
    </citation>
    <scope>NUCLEOTIDE SEQUENCE [LARGE SCALE GENOMIC DNA]</scope>
    <source>
        <strain evidence="2 3">PAMC 26569</strain>
    </source>
</reference>
<evidence type="ECO:0000256" key="1">
    <source>
        <dbReference type="SAM" id="Phobius"/>
    </source>
</evidence>
<gene>
    <name evidence="2" type="primary">ccmI</name>
    <name evidence="2" type="ORF">HN018_04910</name>
</gene>
<keyword evidence="1" id="KW-0812">Transmembrane</keyword>
<dbReference type="NCBIfam" id="TIGR03142">
    <property type="entry name" value="cytochro_ccmI"/>
    <property type="match status" value="1"/>
</dbReference>
<keyword evidence="1" id="KW-0472">Membrane</keyword>
<organism evidence="2 3">
    <name type="scientific">Lichenicola cladoniae</name>
    <dbReference type="NCBI Taxonomy" id="1484109"/>
    <lineage>
        <taxon>Bacteria</taxon>
        <taxon>Pseudomonadati</taxon>
        <taxon>Pseudomonadota</taxon>
        <taxon>Alphaproteobacteria</taxon>
        <taxon>Acetobacterales</taxon>
        <taxon>Acetobacteraceae</taxon>
        <taxon>Lichenicola</taxon>
    </lineage>
</organism>
<keyword evidence="1" id="KW-1133">Transmembrane helix</keyword>